<dbReference type="AlphaFoldDB" id="A0AAV2HLQ1"/>
<dbReference type="InterPro" id="IPR004480">
    <property type="entry name" value="Monothiol_GRX-rel"/>
</dbReference>
<evidence type="ECO:0000256" key="1">
    <source>
        <dbReference type="ARBA" id="ARBA00022714"/>
    </source>
</evidence>
<keyword evidence="3" id="KW-0408">Iron</keyword>
<evidence type="ECO:0000256" key="6">
    <source>
        <dbReference type="ARBA" id="ARBA00067456"/>
    </source>
</evidence>
<evidence type="ECO:0000256" key="5">
    <source>
        <dbReference type="ARBA" id="ARBA00023284"/>
    </source>
</evidence>
<accession>A0AAV2HLQ1</accession>
<dbReference type="FunFam" id="3.40.30.10:FF:000005">
    <property type="entry name" value="Glutaredoxin 5"/>
    <property type="match status" value="1"/>
</dbReference>
<dbReference type="InterPro" id="IPR033658">
    <property type="entry name" value="GRX_PICOT-like"/>
</dbReference>
<evidence type="ECO:0000313" key="10">
    <source>
        <dbReference type="Proteomes" id="UP001497497"/>
    </source>
</evidence>
<evidence type="ECO:0000259" key="8">
    <source>
        <dbReference type="Pfam" id="PF00462"/>
    </source>
</evidence>
<keyword evidence="10" id="KW-1185">Reference proteome</keyword>
<evidence type="ECO:0000256" key="4">
    <source>
        <dbReference type="ARBA" id="ARBA00023014"/>
    </source>
</evidence>
<evidence type="ECO:0000256" key="7">
    <source>
        <dbReference type="ARBA" id="ARBA00076083"/>
    </source>
</evidence>
<reference evidence="9 10" key="1">
    <citation type="submission" date="2024-04" db="EMBL/GenBank/DDBJ databases">
        <authorList>
            <consortium name="Genoscope - CEA"/>
            <person name="William W."/>
        </authorList>
    </citation>
    <scope>NUCLEOTIDE SEQUENCE [LARGE SCALE GENOMIC DNA]</scope>
</reference>
<dbReference type="Gene3D" id="3.40.30.10">
    <property type="entry name" value="Glutaredoxin"/>
    <property type="match status" value="1"/>
</dbReference>
<feature type="domain" description="Glutaredoxin" evidence="8">
    <location>
        <begin position="43"/>
        <end position="108"/>
    </location>
</feature>
<protein>
    <recommendedName>
        <fullName evidence="6">Glutaredoxin-related protein 5, mitochondrial</fullName>
    </recommendedName>
    <alternativeName>
        <fullName evidence="7">Monothiol glutaredoxin-5</fullName>
    </alternativeName>
</protein>
<keyword evidence="1" id="KW-0001">2Fe-2S</keyword>
<dbReference type="PANTHER" id="PTHR10293">
    <property type="entry name" value="GLUTAREDOXIN FAMILY MEMBER"/>
    <property type="match status" value="1"/>
</dbReference>
<dbReference type="SUPFAM" id="SSF52833">
    <property type="entry name" value="Thioredoxin-like"/>
    <property type="match status" value="1"/>
</dbReference>
<sequence length="148" mass="16877">MNVATRFLLRKHLRSSCNFTLFRLLSEQTTKLNFDDLVKDRPIVVFMKGTPDAPRCGFSNAVCQILKFHGVDKFTAYDVLSDDELREGVKKYTNWPTIPQIFFNGDFVGGCDIMLDMHKNGELIEELKKLGIRSSLLGPEKDDKNTNS</sequence>
<dbReference type="GO" id="GO:0051537">
    <property type="term" value="F:2 iron, 2 sulfur cluster binding"/>
    <property type="evidence" value="ECO:0007669"/>
    <property type="project" value="UniProtKB-KW"/>
</dbReference>
<dbReference type="PANTHER" id="PTHR10293:SF16">
    <property type="entry name" value="GLUTAREDOXIN-RELATED PROTEIN 5, MITOCHONDRIAL"/>
    <property type="match status" value="1"/>
</dbReference>
<dbReference type="Proteomes" id="UP001497497">
    <property type="component" value="Unassembled WGS sequence"/>
</dbReference>
<gene>
    <name evidence="9" type="ORF">GSLYS_00008950001</name>
</gene>
<dbReference type="InterPro" id="IPR002109">
    <property type="entry name" value="Glutaredoxin"/>
</dbReference>
<dbReference type="GO" id="GO:0046872">
    <property type="term" value="F:metal ion binding"/>
    <property type="evidence" value="ECO:0007669"/>
    <property type="project" value="UniProtKB-KW"/>
</dbReference>
<evidence type="ECO:0000256" key="2">
    <source>
        <dbReference type="ARBA" id="ARBA00022723"/>
    </source>
</evidence>
<proteinExistence type="predicted"/>
<dbReference type="CDD" id="cd03028">
    <property type="entry name" value="GRX_PICOT_like"/>
    <property type="match status" value="1"/>
</dbReference>
<dbReference type="EMBL" id="CAXITT010000188">
    <property type="protein sequence ID" value="CAL1534990.1"/>
    <property type="molecule type" value="Genomic_DNA"/>
</dbReference>
<evidence type="ECO:0000256" key="3">
    <source>
        <dbReference type="ARBA" id="ARBA00023004"/>
    </source>
</evidence>
<dbReference type="Pfam" id="PF00462">
    <property type="entry name" value="Glutaredoxin"/>
    <property type="match status" value="1"/>
</dbReference>
<evidence type="ECO:0000313" key="9">
    <source>
        <dbReference type="EMBL" id="CAL1534990.1"/>
    </source>
</evidence>
<dbReference type="NCBIfam" id="TIGR00365">
    <property type="entry name" value="Grx4 family monothiol glutaredoxin"/>
    <property type="match status" value="1"/>
</dbReference>
<keyword evidence="4" id="KW-0411">Iron-sulfur</keyword>
<dbReference type="InterPro" id="IPR036249">
    <property type="entry name" value="Thioredoxin-like_sf"/>
</dbReference>
<comment type="caution">
    <text evidence="9">The sequence shown here is derived from an EMBL/GenBank/DDBJ whole genome shotgun (WGS) entry which is preliminary data.</text>
</comment>
<keyword evidence="5" id="KW-0676">Redox-active center</keyword>
<organism evidence="9 10">
    <name type="scientific">Lymnaea stagnalis</name>
    <name type="common">Great pond snail</name>
    <name type="synonym">Helix stagnalis</name>
    <dbReference type="NCBI Taxonomy" id="6523"/>
    <lineage>
        <taxon>Eukaryota</taxon>
        <taxon>Metazoa</taxon>
        <taxon>Spiralia</taxon>
        <taxon>Lophotrochozoa</taxon>
        <taxon>Mollusca</taxon>
        <taxon>Gastropoda</taxon>
        <taxon>Heterobranchia</taxon>
        <taxon>Euthyneura</taxon>
        <taxon>Panpulmonata</taxon>
        <taxon>Hygrophila</taxon>
        <taxon>Lymnaeoidea</taxon>
        <taxon>Lymnaeidae</taxon>
        <taxon>Lymnaea</taxon>
    </lineage>
</organism>
<name>A0AAV2HLQ1_LYMST</name>
<dbReference type="GO" id="GO:0005759">
    <property type="term" value="C:mitochondrial matrix"/>
    <property type="evidence" value="ECO:0007669"/>
    <property type="project" value="TreeGrafter"/>
</dbReference>
<dbReference type="PROSITE" id="PS51354">
    <property type="entry name" value="GLUTAREDOXIN_2"/>
    <property type="match status" value="1"/>
</dbReference>
<keyword evidence="2" id="KW-0479">Metal-binding</keyword>